<sequence length="138" mass="15915">MVNQHDSTSRRCFRVLEQPEHRAFYHMVQNLLLQKSLLHQLLWQLAQRPQLGHLCEQRATQTFDHSNLVAIETKMPDAVHQSVSKTLDQAQTTASLCLTDSPCWQQLTPGYLQVANHDETTSLNYSTRYPFSIARPVQ</sequence>
<dbReference type="EMBL" id="CAFAAP010000181">
    <property type="protein sequence ID" value="CAB4811354.1"/>
    <property type="molecule type" value="Genomic_DNA"/>
</dbReference>
<reference evidence="1" key="1">
    <citation type="submission" date="2020-05" db="EMBL/GenBank/DDBJ databases">
        <authorList>
            <person name="Chiriac C."/>
            <person name="Salcher M."/>
            <person name="Ghai R."/>
            <person name="Kavagutti S V."/>
        </authorList>
    </citation>
    <scope>NUCLEOTIDE SEQUENCE</scope>
</reference>
<organism evidence="1">
    <name type="scientific">freshwater metagenome</name>
    <dbReference type="NCBI Taxonomy" id="449393"/>
    <lineage>
        <taxon>unclassified sequences</taxon>
        <taxon>metagenomes</taxon>
        <taxon>ecological metagenomes</taxon>
    </lineage>
</organism>
<gene>
    <name evidence="1" type="ORF">UFOPK3026_01134</name>
</gene>
<dbReference type="AlphaFoldDB" id="A0A6J6YSW8"/>
<proteinExistence type="predicted"/>
<protein>
    <submittedName>
        <fullName evidence="1">Unannotated protein</fullName>
    </submittedName>
</protein>
<name>A0A6J6YSW8_9ZZZZ</name>
<accession>A0A6J6YSW8</accession>
<evidence type="ECO:0000313" key="1">
    <source>
        <dbReference type="EMBL" id="CAB4811354.1"/>
    </source>
</evidence>